<sequence length="59" mass="6789">MAKEKQTLMCRSWSEFWVNLDAPKRQVRFPRGPGQRAGTGHPAYRLDLTTTGACRLPHY</sequence>
<accession>A0A8S4FXS0</accession>
<name>A0A8S4FXS0_PLUXY</name>
<comment type="caution">
    <text evidence="1">The sequence shown here is derived from an EMBL/GenBank/DDBJ whole genome shotgun (WGS) entry which is preliminary data.</text>
</comment>
<proteinExistence type="predicted"/>
<evidence type="ECO:0000313" key="2">
    <source>
        <dbReference type="Proteomes" id="UP000653454"/>
    </source>
</evidence>
<dbReference type="EMBL" id="CAJHNJ030000055">
    <property type="protein sequence ID" value="CAG9132979.1"/>
    <property type="molecule type" value="Genomic_DNA"/>
</dbReference>
<keyword evidence="2" id="KW-1185">Reference proteome</keyword>
<reference evidence="1" key="1">
    <citation type="submission" date="2020-11" db="EMBL/GenBank/DDBJ databases">
        <authorList>
            <person name="Whiteford S."/>
        </authorList>
    </citation>
    <scope>NUCLEOTIDE SEQUENCE</scope>
</reference>
<dbReference type="Proteomes" id="UP000653454">
    <property type="component" value="Unassembled WGS sequence"/>
</dbReference>
<protein>
    <submittedName>
        <fullName evidence="1">(diamondback moth) hypothetical protein</fullName>
    </submittedName>
</protein>
<organism evidence="1 2">
    <name type="scientific">Plutella xylostella</name>
    <name type="common">Diamondback moth</name>
    <name type="synonym">Plutella maculipennis</name>
    <dbReference type="NCBI Taxonomy" id="51655"/>
    <lineage>
        <taxon>Eukaryota</taxon>
        <taxon>Metazoa</taxon>
        <taxon>Ecdysozoa</taxon>
        <taxon>Arthropoda</taxon>
        <taxon>Hexapoda</taxon>
        <taxon>Insecta</taxon>
        <taxon>Pterygota</taxon>
        <taxon>Neoptera</taxon>
        <taxon>Endopterygota</taxon>
        <taxon>Lepidoptera</taxon>
        <taxon>Glossata</taxon>
        <taxon>Ditrysia</taxon>
        <taxon>Yponomeutoidea</taxon>
        <taxon>Plutellidae</taxon>
        <taxon>Plutella</taxon>
    </lineage>
</organism>
<gene>
    <name evidence="1" type="ORF">PLXY2_LOCUS11223</name>
</gene>
<evidence type="ECO:0000313" key="1">
    <source>
        <dbReference type="EMBL" id="CAG9132979.1"/>
    </source>
</evidence>
<dbReference type="AlphaFoldDB" id="A0A8S4FXS0"/>